<dbReference type="RefSeq" id="WP_086572348.1">
    <property type="nucleotide sequence ID" value="NZ_JAFMOF010000002.1"/>
</dbReference>
<evidence type="ECO:0000256" key="1">
    <source>
        <dbReference type="SAM" id="MobiDB-lite"/>
    </source>
</evidence>
<dbReference type="Proteomes" id="UP000664781">
    <property type="component" value="Unassembled WGS sequence"/>
</dbReference>
<comment type="caution">
    <text evidence="2">The sequence shown here is derived from an EMBL/GenBank/DDBJ whole genome shotgun (WGS) entry which is preliminary data.</text>
</comment>
<reference evidence="2" key="1">
    <citation type="submission" date="2021-03" db="EMBL/GenBank/DDBJ databases">
        <title>Streptomyces strains.</title>
        <authorList>
            <person name="Lund M.B."/>
            <person name="Toerring T."/>
        </authorList>
    </citation>
    <scope>NUCLEOTIDE SEQUENCE</scope>
    <source>
        <strain evidence="2">JCM 4242</strain>
    </source>
</reference>
<evidence type="ECO:0000313" key="3">
    <source>
        <dbReference type="Proteomes" id="UP000664781"/>
    </source>
</evidence>
<dbReference type="InterPro" id="IPR036689">
    <property type="entry name" value="ESAT-6-like_sf"/>
</dbReference>
<evidence type="ECO:0000313" key="2">
    <source>
        <dbReference type="EMBL" id="MBO0653131.1"/>
    </source>
</evidence>
<name>A0A939FJ99_9ACTN</name>
<dbReference type="EMBL" id="JAFMOF010000002">
    <property type="protein sequence ID" value="MBO0653131.1"/>
    <property type="molecule type" value="Genomic_DNA"/>
</dbReference>
<dbReference type="AlphaFoldDB" id="A0A939FJ99"/>
<sequence>MTFTDVADPTTHLVPPAKPEEFTDPMKPINAVADVLSPGSWLLKLAELMLPRDPVEWAQQIFAGDWTAYAECSQAWRNLGLACDALARNLESGNDAIDAAWHGNAADAAFLYFDALRRNLEEFRDSLNAMGGEYLAIAQSVSLTAEAVGQCIGAIVDAAVTAAIAAAASTAAGWTGWAAAMGYALGAAEAKVILREWGRMTHLVNAAQVSVSAGYASIERLGGQITARLNAFPLPRASYDHPAV</sequence>
<keyword evidence="3" id="KW-1185">Reference proteome</keyword>
<proteinExistence type="predicted"/>
<protein>
    <submittedName>
        <fullName evidence="2">Uncharacterized protein</fullName>
    </submittedName>
</protein>
<gene>
    <name evidence="2" type="ORF">J1792_10095</name>
</gene>
<organism evidence="2 3">
    <name type="scientific">Streptomyces triculaminicus</name>
    <dbReference type="NCBI Taxonomy" id="2816232"/>
    <lineage>
        <taxon>Bacteria</taxon>
        <taxon>Bacillati</taxon>
        <taxon>Actinomycetota</taxon>
        <taxon>Actinomycetes</taxon>
        <taxon>Kitasatosporales</taxon>
        <taxon>Streptomycetaceae</taxon>
        <taxon>Streptomyces</taxon>
    </lineage>
</organism>
<feature type="region of interest" description="Disordered" evidence="1">
    <location>
        <begin position="1"/>
        <end position="20"/>
    </location>
</feature>
<dbReference type="SUPFAM" id="SSF140453">
    <property type="entry name" value="EsxAB dimer-like"/>
    <property type="match status" value="1"/>
</dbReference>
<accession>A0A939FJ99</accession>